<evidence type="ECO:0000313" key="3">
    <source>
        <dbReference type="Proteomes" id="UP001322277"/>
    </source>
</evidence>
<dbReference type="GeneID" id="87944090"/>
<feature type="transmembrane region" description="Helical" evidence="1">
    <location>
        <begin position="89"/>
        <end position="116"/>
    </location>
</feature>
<organism evidence="2 3">
    <name type="scientific">Colletotrichum destructivum</name>
    <dbReference type="NCBI Taxonomy" id="34406"/>
    <lineage>
        <taxon>Eukaryota</taxon>
        <taxon>Fungi</taxon>
        <taxon>Dikarya</taxon>
        <taxon>Ascomycota</taxon>
        <taxon>Pezizomycotina</taxon>
        <taxon>Sordariomycetes</taxon>
        <taxon>Hypocreomycetidae</taxon>
        <taxon>Glomerellales</taxon>
        <taxon>Glomerellaceae</taxon>
        <taxon>Colletotrichum</taxon>
        <taxon>Colletotrichum destructivum species complex</taxon>
    </lineage>
</organism>
<accession>A0AAX4IHS2</accession>
<name>A0AAX4IHS2_9PEZI</name>
<dbReference type="RefSeq" id="XP_062779797.1">
    <property type="nucleotide sequence ID" value="XM_062923746.1"/>
</dbReference>
<proteinExistence type="predicted"/>
<protein>
    <submittedName>
        <fullName evidence="2">Uncharacterized protein</fullName>
    </submittedName>
</protein>
<evidence type="ECO:0000256" key="1">
    <source>
        <dbReference type="SAM" id="Phobius"/>
    </source>
</evidence>
<dbReference type="AlphaFoldDB" id="A0AAX4IHS2"/>
<reference evidence="3" key="1">
    <citation type="journal article" date="2023" name="bioRxiv">
        <title>Complete genome of the Medicago anthracnose fungus, Colletotrichum destructivum, reveals a mini-chromosome-like region within a core chromosome.</title>
        <authorList>
            <person name="Lapalu N."/>
            <person name="Simon A."/>
            <person name="Lu A."/>
            <person name="Plaumann P.-L."/>
            <person name="Amselem J."/>
            <person name="Pigne S."/>
            <person name="Auger A."/>
            <person name="Koch C."/>
            <person name="Dallery J.-F."/>
            <person name="O'Connell R.J."/>
        </authorList>
    </citation>
    <scope>NUCLEOTIDE SEQUENCE [LARGE SCALE GENOMIC DNA]</scope>
    <source>
        <strain evidence="3">CBS 520.97</strain>
    </source>
</reference>
<dbReference type="KEGG" id="cdet:87944090"/>
<sequence length="167" mass="18590">MSSRLQEGTLMQRDRVEVANLNKIIKAALPNINYLSTVVTTRSTQQTKRVFLLLFPTTVYMIQLAINLKIFSKKIVDAVQKREQEKLILTLLSIVLMIVPFEFGAVFGVVFSGIAWGKVVLTVHDIIKGSCTCALHHSGHAGRPMGLPFKGERTDGLRASWDTHGQL</sequence>
<dbReference type="Proteomes" id="UP001322277">
    <property type="component" value="Chromosome 4"/>
</dbReference>
<feature type="transmembrane region" description="Helical" evidence="1">
    <location>
        <begin position="50"/>
        <end position="68"/>
    </location>
</feature>
<dbReference type="EMBL" id="CP137308">
    <property type="protein sequence ID" value="WQF82573.1"/>
    <property type="molecule type" value="Genomic_DNA"/>
</dbReference>
<keyword evidence="1" id="KW-0472">Membrane</keyword>
<evidence type="ECO:0000313" key="2">
    <source>
        <dbReference type="EMBL" id="WQF82573.1"/>
    </source>
</evidence>
<keyword evidence="1" id="KW-1133">Transmembrane helix</keyword>
<keyword evidence="3" id="KW-1185">Reference proteome</keyword>
<keyword evidence="1" id="KW-0812">Transmembrane</keyword>
<gene>
    <name evidence="2" type="ORF">CDEST_07587</name>
</gene>